<protein>
    <recommendedName>
        <fullName evidence="2">DNA ligase (ATP)</fullName>
        <ecNumber evidence="2">6.5.1.1</ecNumber>
    </recommendedName>
</protein>
<reference evidence="6 7" key="1">
    <citation type="submission" date="2016-02" db="EMBL/GenBank/DDBJ databases">
        <authorList>
            <person name="Wen L."/>
            <person name="He K."/>
            <person name="Yang H."/>
        </authorList>
    </citation>
    <scope>NUCLEOTIDE SEQUENCE [LARGE SCALE GENOMIC DNA]</scope>
    <source>
        <strain evidence="6 7">DSM 22607</strain>
    </source>
</reference>
<evidence type="ECO:0000256" key="4">
    <source>
        <dbReference type="ARBA" id="ARBA00034003"/>
    </source>
</evidence>
<evidence type="ECO:0000256" key="1">
    <source>
        <dbReference type="ARBA" id="ARBA00007572"/>
    </source>
</evidence>
<dbReference type="InterPro" id="IPR050191">
    <property type="entry name" value="ATP-dep_DNA_ligase"/>
</dbReference>
<dbReference type="Gene3D" id="3.30.470.30">
    <property type="entry name" value="DNA ligase/mRNA capping enzyme"/>
    <property type="match status" value="1"/>
</dbReference>
<dbReference type="PROSITE" id="PS50160">
    <property type="entry name" value="DNA_LIGASE_A3"/>
    <property type="match status" value="1"/>
</dbReference>
<accession>A0A136Q6F1</accession>
<dbReference type="PROSITE" id="PS00697">
    <property type="entry name" value="DNA_LIGASE_A1"/>
    <property type="match status" value="1"/>
</dbReference>
<dbReference type="GO" id="GO:0003910">
    <property type="term" value="F:DNA ligase (ATP) activity"/>
    <property type="evidence" value="ECO:0007669"/>
    <property type="project" value="UniProtKB-EC"/>
</dbReference>
<dbReference type="Pfam" id="PF01068">
    <property type="entry name" value="DNA_ligase_A_M"/>
    <property type="match status" value="1"/>
</dbReference>
<dbReference type="GO" id="GO:0005524">
    <property type="term" value="F:ATP binding"/>
    <property type="evidence" value="ECO:0007669"/>
    <property type="project" value="InterPro"/>
</dbReference>
<dbReference type="AlphaFoldDB" id="A0A136Q6F1"/>
<dbReference type="GO" id="GO:0006310">
    <property type="term" value="P:DNA recombination"/>
    <property type="evidence" value="ECO:0007669"/>
    <property type="project" value="InterPro"/>
</dbReference>
<evidence type="ECO:0000259" key="5">
    <source>
        <dbReference type="PROSITE" id="PS50160"/>
    </source>
</evidence>
<comment type="caution">
    <text evidence="6">The sequence shown here is derived from an EMBL/GenBank/DDBJ whole genome shotgun (WGS) entry which is preliminary data.</text>
</comment>
<dbReference type="OrthoDB" id="9802472at2"/>
<comment type="catalytic activity">
    <reaction evidence="4">
        <text>ATP + (deoxyribonucleotide)n-3'-hydroxyl + 5'-phospho-(deoxyribonucleotide)m = (deoxyribonucleotide)n+m + AMP + diphosphate.</text>
        <dbReference type="EC" id="6.5.1.1"/>
    </reaction>
</comment>
<dbReference type="SUPFAM" id="SSF56091">
    <property type="entry name" value="DNA ligase/mRNA capping enzyme, catalytic domain"/>
    <property type="match status" value="1"/>
</dbReference>
<evidence type="ECO:0000256" key="2">
    <source>
        <dbReference type="ARBA" id="ARBA00012727"/>
    </source>
</evidence>
<dbReference type="PANTHER" id="PTHR45674">
    <property type="entry name" value="DNA LIGASE 1/3 FAMILY MEMBER"/>
    <property type="match status" value="1"/>
</dbReference>
<keyword evidence="3 6" id="KW-0436">Ligase</keyword>
<dbReference type="CDD" id="cd07906">
    <property type="entry name" value="Adenylation_DNA_ligase_LigD_LigC"/>
    <property type="match status" value="1"/>
</dbReference>
<dbReference type="InterPro" id="IPR012309">
    <property type="entry name" value="DNA_ligase_ATP-dep_C"/>
</dbReference>
<dbReference type="STRING" id="626937.HMPREF3293_00967"/>
<dbReference type="GO" id="GO:0006281">
    <property type="term" value="P:DNA repair"/>
    <property type="evidence" value="ECO:0007669"/>
    <property type="project" value="InterPro"/>
</dbReference>
<dbReference type="EMBL" id="LSZW01000047">
    <property type="protein sequence ID" value="KXK66230.1"/>
    <property type="molecule type" value="Genomic_DNA"/>
</dbReference>
<evidence type="ECO:0000256" key="3">
    <source>
        <dbReference type="ARBA" id="ARBA00022598"/>
    </source>
</evidence>
<organism evidence="6 7">
    <name type="scientific">Christensenella minuta</name>
    <dbReference type="NCBI Taxonomy" id="626937"/>
    <lineage>
        <taxon>Bacteria</taxon>
        <taxon>Bacillati</taxon>
        <taxon>Bacillota</taxon>
        <taxon>Clostridia</taxon>
        <taxon>Christensenellales</taxon>
        <taxon>Christensenellaceae</taxon>
        <taxon>Christensenella</taxon>
    </lineage>
</organism>
<dbReference type="InterPro" id="IPR012310">
    <property type="entry name" value="DNA_ligase_ATP-dep_cent"/>
</dbReference>
<dbReference type="KEGG" id="cmiu:B1H56_01800"/>
<dbReference type="Gene3D" id="3.30.1490.70">
    <property type="match status" value="1"/>
</dbReference>
<dbReference type="Proteomes" id="UP000070366">
    <property type="component" value="Unassembled WGS sequence"/>
</dbReference>
<dbReference type="InterPro" id="IPR012340">
    <property type="entry name" value="NA-bd_OB-fold"/>
</dbReference>
<evidence type="ECO:0000313" key="6">
    <source>
        <dbReference type="EMBL" id="KXK66230.1"/>
    </source>
</evidence>
<keyword evidence="7" id="KW-1185">Reference proteome</keyword>
<dbReference type="PANTHER" id="PTHR45674:SF4">
    <property type="entry name" value="DNA LIGASE 1"/>
    <property type="match status" value="1"/>
</dbReference>
<dbReference type="Pfam" id="PF04679">
    <property type="entry name" value="DNA_ligase_A_C"/>
    <property type="match status" value="1"/>
</dbReference>
<feature type="domain" description="ATP-dependent DNA ligase family profile" evidence="5">
    <location>
        <begin position="107"/>
        <end position="230"/>
    </location>
</feature>
<dbReference type="EC" id="6.5.1.1" evidence="2"/>
<comment type="similarity">
    <text evidence="1">Belongs to the ATP-dependent DNA ligase family.</text>
</comment>
<proteinExistence type="inferred from homology"/>
<dbReference type="InterPro" id="IPR016059">
    <property type="entry name" value="DNA_ligase_ATP-dep_CS"/>
</dbReference>
<evidence type="ECO:0000313" key="7">
    <source>
        <dbReference type="Proteomes" id="UP000070366"/>
    </source>
</evidence>
<sequence length="320" mass="36562">MDVFEGKALRPMLIGKEGRPFDSGDYLYELKFDGERCLAYLDGSGTTLVNRQGGKVLQKVPELASLHRQASQKCILDGELVVAESGISGFEQMKQRWLTSNKAKIEILSKKVPVTFIAFDILYLQNDMLMDRELLERKILLEKALVENERLSVSKYIEKRGTEFFELASRKGLEGIVGKKMDSKYYPGRRTANWIKIKNIQDDDFVVCGYLKKLNHIISLVLGQYGPTGRLLYMGRATLRESQEDFSVIEGQKRTERQPFEEKLPDGMRNIVWIEPRLVCRVEFLNRTPGGGIRQPVYKGLRLDKKPREAVLPAPRSSRG</sequence>
<dbReference type="SUPFAM" id="SSF50249">
    <property type="entry name" value="Nucleic acid-binding proteins"/>
    <property type="match status" value="1"/>
</dbReference>
<dbReference type="CDD" id="cd07971">
    <property type="entry name" value="OBF_DNA_ligase_LigD"/>
    <property type="match status" value="1"/>
</dbReference>
<dbReference type="RefSeq" id="WP_066520435.1">
    <property type="nucleotide sequence ID" value="NZ_CABMOF010000003.1"/>
</dbReference>
<gene>
    <name evidence="6" type="ORF">HMPREF3293_00967</name>
</gene>
<dbReference type="Gene3D" id="2.40.50.140">
    <property type="entry name" value="Nucleic acid-binding proteins"/>
    <property type="match status" value="1"/>
</dbReference>
<name>A0A136Q6F1_9FIRM</name>